<dbReference type="Pfam" id="PF00041">
    <property type="entry name" value="fn3"/>
    <property type="match status" value="1"/>
</dbReference>
<dbReference type="SUPFAM" id="SSF49265">
    <property type="entry name" value="Fibronectin type III"/>
    <property type="match status" value="1"/>
</dbReference>
<dbReference type="Pfam" id="PF17161">
    <property type="entry name" value="DUF5123"/>
    <property type="match status" value="1"/>
</dbReference>
<organism evidence="2 3">
    <name type="scientific">Aestuariibaculum suncheonense</name>
    <dbReference type="NCBI Taxonomy" id="1028745"/>
    <lineage>
        <taxon>Bacteria</taxon>
        <taxon>Pseudomonadati</taxon>
        <taxon>Bacteroidota</taxon>
        <taxon>Flavobacteriia</taxon>
        <taxon>Flavobacteriales</taxon>
        <taxon>Flavobacteriaceae</taxon>
    </lineage>
</organism>
<protein>
    <submittedName>
        <fullName evidence="2">DUF4957 domain-containing protein</fullName>
    </submittedName>
</protein>
<dbReference type="InterPro" id="IPR011050">
    <property type="entry name" value="Pectin_lyase_fold/virulence"/>
</dbReference>
<dbReference type="InterPro" id="IPR012334">
    <property type="entry name" value="Pectin_lyas_fold"/>
</dbReference>
<name>A0A8J6U9I0_9FLAO</name>
<dbReference type="PROSITE" id="PS50853">
    <property type="entry name" value="FN3"/>
    <property type="match status" value="1"/>
</dbReference>
<dbReference type="Proteomes" id="UP000602057">
    <property type="component" value="Unassembled WGS sequence"/>
</dbReference>
<comment type="caution">
    <text evidence="2">The sequence shown here is derived from an EMBL/GenBank/DDBJ whole genome shotgun (WGS) entry which is preliminary data.</text>
</comment>
<reference evidence="2" key="2">
    <citation type="submission" date="2020-09" db="EMBL/GenBank/DDBJ databases">
        <authorList>
            <person name="Wu Z."/>
        </authorList>
    </citation>
    <scope>NUCLEOTIDE SEQUENCE</scope>
    <source>
        <strain evidence="2">SC17</strain>
    </source>
</reference>
<dbReference type="Gene3D" id="2.160.20.10">
    <property type="entry name" value="Single-stranded right-handed beta-helix, Pectin lyase-like"/>
    <property type="match status" value="1"/>
</dbReference>
<dbReference type="Gene3D" id="2.60.40.10">
    <property type="entry name" value="Immunoglobulins"/>
    <property type="match status" value="1"/>
</dbReference>
<feature type="domain" description="Fibronectin type-III" evidence="1">
    <location>
        <begin position="30"/>
        <end position="123"/>
    </location>
</feature>
<sequence length="506" mass="56165">MITLFVTLTVYNCGYNEDVIEDLDVNREFSPVALTARVRNQTTVELNWTTDDHVDHYIVEFSADDPNFNTIFKSQNVSTEELPVQIRLEGETVYTIRVKAVSGRGLQDSKWTLTEATTLTEQIMLAPEAGDIEALQATLRWEAGLNVTHFILQPGDIRYDISSEEKINGVATITGLTAETDYSATLYNNEKIRGTSTFTTGIDIGDNTLVTPEDDLFLMIENAVPGDILLLEQGDYTSQIGTITLDKSITIQGLRTDFKPQLKVSFSIVTGASDVNLIDLDLTGDTATELTDVVRYTKDGNYNSLLVSGCIIHDYDRSFIAGNVTDAIVQSITVENCIVTNILTSGGDFIDFRNSDVFNVSVRTSTFNNCAPGRDFFRLDDAGTSTQKGLVCNVLLESCTLYACSNTNDRIMYVRFQTNEISAKNNLFAETSAYYSNQSRTDATPEFDNNNYFNAPSFYDVAQTIYDSTTFYTTLDPGFVNAASGDFTVTNQTLLDNQVGDPRWRQ</sequence>
<dbReference type="AlphaFoldDB" id="A0A8J6U9I0"/>
<dbReference type="InterPro" id="IPR036116">
    <property type="entry name" value="FN3_sf"/>
</dbReference>
<dbReference type="InterPro" id="IPR033427">
    <property type="entry name" value="DUF5123"/>
</dbReference>
<evidence type="ECO:0000313" key="3">
    <source>
        <dbReference type="Proteomes" id="UP000602057"/>
    </source>
</evidence>
<dbReference type="SUPFAM" id="SSF51126">
    <property type="entry name" value="Pectin lyase-like"/>
    <property type="match status" value="1"/>
</dbReference>
<dbReference type="InterPro" id="IPR032530">
    <property type="entry name" value="DUF4957"/>
</dbReference>
<evidence type="ECO:0000259" key="1">
    <source>
        <dbReference type="PROSITE" id="PS50853"/>
    </source>
</evidence>
<dbReference type="InterPro" id="IPR003961">
    <property type="entry name" value="FN3_dom"/>
</dbReference>
<dbReference type="CDD" id="cd00063">
    <property type="entry name" value="FN3"/>
    <property type="match status" value="1"/>
</dbReference>
<dbReference type="EMBL" id="JACVXC010000001">
    <property type="protein sequence ID" value="MBD0834193.1"/>
    <property type="molecule type" value="Genomic_DNA"/>
</dbReference>
<keyword evidence="3" id="KW-1185">Reference proteome</keyword>
<dbReference type="InterPro" id="IPR013783">
    <property type="entry name" value="Ig-like_fold"/>
</dbReference>
<gene>
    <name evidence="2" type="ORF">ICJ84_01965</name>
</gene>
<evidence type="ECO:0000313" key="2">
    <source>
        <dbReference type="EMBL" id="MBD0834193.1"/>
    </source>
</evidence>
<proteinExistence type="predicted"/>
<dbReference type="Pfam" id="PF16318">
    <property type="entry name" value="DUF4957"/>
    <property type="match status" value="1"/>
</dbReference>
<accession>A0A8J6U9I0</accession>
<reference evidence="2" key="1">
    <citation type="journal article" date="2013" name="Int. J. Syst. Evol. Microbiol.">
        <title>Aestuariibaculum suncheonense gen. nov., sp. nov., a marine bacterium of the family Flavobacteriaceae isolated from a tidal flat and emended descriptions of the genera Gaetbulibacter and Tamlana.</title>
        <authorList>
            <person name="Jeong S.H."/>
            <person name="Park M.S."/>
            <person name="Jin H.M."/>
            <person name="Lee K."/>
            <person name="Park W."/>
            <person name="Jeon C.O."/>
        </authorList>
    </citation>
    <scope>NUCLEOTIDE SEQUENCE</scope>
    <source>
        <strain evidence="2">SC17</strain>
    </source>
</reference>